<gene>
    <name evidence="6" type="ORF">D4764_02G0009990</name>
</gene>
<organism evidence="6 7">
    <name type="scientific">Takifugu flavidus</name>
    <name type="common">sansaifugu</name>
    <dbReference type="NCBI Taxonomy" id="433684"/>
    <lineage>
        <taxon>Eukaryota</taxon>
        <taxon>Metazoa</taxon>
        <taxon>Chordata</taxon>
        <taxon>Craniata</taxon>
        <taxon>Vertebrata</taxon>
        <taxon>Euteleostomi</taxon>
        <taxon>Actinopterygii</taxon>
        <taxon>Neopterygii</taxon>
        <taxon>Teleostei</taxon>
        <taxon>Neoteleostei</taxon>
        <taxon>Acanthomorphata</taxon>
        <taxon>Eupercaria</taxon>
        <taxon>Tetraodontiformes</taxon>
        <taxon>Tetradontoidea</taxon>
        <taxon>Tetraodontidae</taxon>
        <taxon>Takifugu</taxon>
    </lineage>
</organism>
<dbReference type="CDD" id="cd00037">
    <property type="entry name" value="CLECT"/>
    <property type="match status" value="1"/>
</dbReference>
<sequence length="1104" mass="124771">MCKLHLDTFLRFGFLWISVGILISQERSEACSGRSLPDMCEFVFRNTCFEFVWESTTWSQADNSCEMRGGELLKVTTSPLKIILKNITSDRNISRFTWWLGEQVQGTAVEQVSKTSCTYMELSPFQLITTSHCNQSRGFLCTHRIRRDVDEMDLHHDNINMLLQKADEELRRMETTVGEPTDTNRKELIRYLLEGTQRLTAEFALGNSDVISHIINCSTAILLLSETKCDIDTNPNPTSLFEDVFQIFHTITLLLGSNSVESFIIKHSMGTMYQSSHMPADLDNVVLGSQQDGEYIKLPSFSALKSQIRGQNRITTQMSTFSTNPHPSNDSISGTVCSLVLSEGDLELKLTNLTEMIEIFMPRANASPITYNTVVLEKDTKALTRFNVSDPNMTIIFHVEPSANVSLVLTLAQGLPNQNRSSSTVTLNQTGGYRWMITPEMLQQTPGVWYITTGLFSSEWEPGLTLNISTFMTKCLYWHTKAEMWSTDGCQACADHRVCSQFVRFCCHQPVSVVQVGEKSTPVRAQCLCNHLTLYGSSFFVMPNDVDISRTADLFATVSQNYVVLALLCAFFGLYLITLLWACYSDRRSRSKRKMTLLEDNHAGALYNYLISVQTGHRKNAGTTANVTLKLSGSEGESNIHTLADPDKRVFERGAVDLFLLATPFPLGEVRNIRLQHDNTGGSPSWYVNKVTIQDLQTRQVWHFLCDCWLSDDRGDGITKKMFNAAKNNEIASFRNIFQSRTSTGFRDEHIWVSIVDPPSRSPFTRAQRVSCCMSLLLCTMAINIAFWNIPVDEKSPVLFSIGSLQITWQEIMVGVESGLLMFPINILIITIFRSIRPRVISKNDKVKSERNLRPFAVTVPSILKDTEEVISWVSRSARNKLSDVHRLESTADLLPALDRLHEFIQLMQGESESDLHWVYCSKFLLAGLSHLLMCLEKLDGKNFSSPEEYHQTLNTTNLLVRKAEMVLTSHLAFSLPVILKKKKKSAVGCWLPWWCVFLGWFLLLSISGVSTFFTLLYGFEYGREKSTKWVMSLGLSLFQSIFILQPLKVIGVAVFFALLLKPVALEETEEIEQVFLGKKASEAALVKEVVQPHEVMRVLPSEL</sequence>
<dbReference type="PROSITE" id="PS50095">
    <property type="entry name" value="PLAT"/>
    <property type="match status" value="1"/>
</dbReference>
<accession>A0A5C6NMN7</accession>
<dbReference type="InterPro" id="IPR042060">
    <property type="entry name" value="PLAT_polycystin1"/>
</dbReference>
<proteinExistence type="inferred from homology"/>
<feature type="chain" id="PRO_5022754157" evidence="4">
    <location>
        <begin position="31"/>
        <end position="1104"/>
    </location>
</feature>
<keyword evidence="3" id="KW-0472">Membrane</keyword>
<dbReference type="InterPro" id="IPR036392">
    <property type="entry name" value="PLAT/LH2_dom_sf"/>
</dbReference>
<keyword evidence="3" id="KW-0812">Transmembrane</keyword>
<dbReference type="GO" id="GO:0005262">
    <property type="term" value="F:calcium channel activity"/>
    <property type="evidence" value="ECO:0007669"/>
    <property type="project" value="TreeGrafter"/>
</dbReference>
<dbReference type="CDD" id="cd01752">
    <property type="entry name" value="PLAT_polycystin"/>
    <property type="match status" value="1"/>
</dbReference>
<dbReference type="AlphaFoldDB" id="A0A5C6NMN7"/>
<dbReference type="EMBL" id="RHFK02000012">
    <property type="protein sequence ID" value="TWW67958.1"/>
    <property type="molecule type" value="Genomic_DNA"/>
</dbReference>
<dbReference type="Gene3D" id="2.60.60.20">
    <property type="entry name" value="PLAT/LH2 domain"/>
    <property type="match status" value="1"/>
</dbReference>
<dbReference type="Gene3D" id="3.10.100.10">
    <property type="entry name" value="Mannose-Binding Protein A, subunit A"/>
    <property type="match status" value="1"/>
</dbReference>
<evidence type="ECO:0000256" key="2">
    <source>
        <dbReference type="PROSITE-ProRule" id="PRU00152"/>
    </source>
</evidence>
<dbReference type="InterPro" id="IPR016187">
    <property type="entry name" value="CTDL_fold"/>
</dbReference>
<dbReference type="SUPFAM" id="SSF49723">
    <property type="entry name" value="Lipase/lipooxygenase domain (PLAT/LH2 domain)"/>
    <property type="match status" value="1"/>
</dbReference>
<dbReference type="PANTHER" id="PTHR10877">
    <property type="entry name" value="POLYCYSTIN FAMILY MEMBER"/>
    <property type="match status" value="1"/>
</dbReference>
<dbReference type="InterPro" id="IPR051223">
    <property type="entry name" value="Polycystin"/>
</dbReference>
<feature type="transmembrane region" description="Helical" evidence="3">
    <location>
        <begin position="770"/>
        <end position="792"/>
    </location>
</feature>
<dbReference type="PANTHER" id="PTHR10877:SF197">
    <property type="entry name" value="POLYCYSTIC KIDNEY DISEASE PROTEIN 1-LIKE 2"/>
    <property type="match status" value="1"/>
</dbReference>
<comment type="caution">
    <text evidence="6">The sequence shown here is derived from an EMBL/GenBank/DDBJ whole genome shotgun (WGS) entry which is preliminary data.</text>
</comment>
<comment type="caution">
    <text evidence="2">Lacks conserved residue(s) required for the propagation of feature annotation.</text>
</comment>
<feature type="transmembrane region" description="Helical" evidence="3">
    <location>
        <begin position="991"/>
        <end position="1018"/>
    </location>
</feature>
<name>A0A5C6NMN7_9TELE</name>
<evidence type="ECO:0000313" key="7">
    <source>
        <dbReference type="Proteomes" id="UP000324091"/>
    </source>
</evidence>
<evidence type="ECO:0000313" key="6">
    <source>
        <dbReference type="EMBL" id="TWW67958.1"/>
    </source>
</evidence>
<protein>
    <submittedName>
        <fullName evidence="6">Polycystic kidney disease protein 1-like 2 PC1-like 2 protein</fullName>
    </submittedName>
</protein>
<reference evidence="6 7" key="1">
    <citation type="submission" date="2019-04" db="EMBL/GenBank/DDBJ databases">
        <title>Chromosome genome assembly for Takifugu flavidus.</title>
        <authorList>
            <person name="Xiao S."/>
        </authorList>
    </citation>
    <scope>NUCLEOTIDE SEQUENCE [LARGE SCALE GENOMIC DNA]</scope>
    <source>
        <strain evidence="6">HTHZ2018</strain>
        <tissue evidence="6">Muscle</tissue>
    </source>
</reference>
<dbReference type="InterPro" id="IPR001024">
    <property type="entry name" value="PLAT/LH2_dom"/>
</dbReference>
<evidence type="ECO:0000256" key="4">
    <source>
        <dbReference type="SAM" id="SignalP"/>
    </source>
</evidence>
<feature type="domain" description="PLAT" evidence="5">
    <location>
        <begin position="607"/>
        <end position="724"/>
    </location>
</feature>
<keyword evidence="7" id="KW-1185">Reference proteome</keyword>
<feature type="transmembrane region" description="Helical" evidence="3">
    <location>
        <begin position="562"/>
        <end position="584"/>
    </location>
</feature>
<dbReference type="Pfam" id="PF01477">
    <property type="entry name" value="PLAT"/>
    <property type="match status" value="1"/>
</dbReference>
<comment type="similarity">
    <text evidence="1">Belongs to the polycystin family.</text>
</comment>
<keyword evidence="4" id="KW-0732">Signal</keyword>
<evidence type="ECO:0000256" key="1">
    <source>
        <dbReference type="ARBA" id="ARBA00007200"/>
    </source>
</evidence>
<dbReference type="GO" id="GO:0050982">
    <property type="term" value="P:detection of mechanical stimulus"/>
    <property type="evidence" value="ECO:0007669"/>
    <property type="project" value="TreeGrafter"/>
</dbReference>
<keyword evidence="3" id="KW-1133">Transmembrane helix</keyword>
<feature type="transmembrane region" description="Helical" evidence="3">
    <location>
        <begin position="812"/>
        <end position="833"/>
    </location>
</feature>
<evidence type="ECO:0000259" key="5">
    <source>
        <dbReference type="PROSITE" id="PS50095"/>
    </source>
</evidence>
<evidence type="ECO:0000256" key="3">
    <source>
        <dbReference type="SAM" id="Phobius"/>
    </source>
</evidence>
<dbReference type="Proteomes" id="UP000324091">
    <property type="component" value="Chromosome 2"/>
</dbReference>
<dbReference type="SUPFAM" id="SSF56436">
    <property type="entry name" value="C-type lectin-like"/>
    <property type="match status" value="1"/>
</dbReference>
<feature type="transmembrane region" description="Helical" evidence="3">
    <location>
        <begin position="1038"/>
        <end position="1061"/>
    </location>
</feature>
<dbReference type="FunFam" id="2.60.60.20:FF:000008">
    <property type="entry name" value="Polycystic kidney disease 1-like 2, isoform CRA_a"/>
    <property type="match status" value="1"/>
</dbReference>
<feature type="signal peptide" evidence="4">
    <location>
        <begin position="1"/>
        <end position="30"/>
    </location>
</feature>
<dbReference type="SMART" id="SM00308">
    <property type="entry name" value="LH2"/>
    <property type="match status" value="1"/>
</dbReference>
<dbReference type="InterPro" id="IPR016186">
    <property type="entry name" value="C-type_lectin-like/link_sf"/>
</dbReference>
<dbReference type="GO" id="GO:0016020">
    <property type="term" value="C:membrane"/>
    <property type="evidence" value="ECO:0007669"/>
    <property type="project" value="TreeGrafter"/>
</dbReference>